<feature type="region of interest" description="Disordered" evidence="1">
    <location>
        <begin position="1"/>
        <end position="66"/>
    </location>
</feature>
<proteinExistence type="predicted"/>
<dbReference type="Proteomes" id="UP000284842">
    <property type="component" value="Unassembled WGS sequence"/>
</dbReference>
<protein>
    <submittedName>
        <fullName evidence="2">Uncharacterized protein</fullName>
    </submittedName>
</protein>
<feature type="compositionally biased region" description="Basic residues" evidence="1">
    <location>
        <begin position="1"/>
        <end position="15"/>
    </location>
</feature>
<evidence type="ECO:0000313" key="3">
    <source>
        <dbReference type="Proteomes" id="UP000284842"/>
    </source>
</evidence>
<evidence type="ECO:0000256" key="1">
    <source>
        <dbReference type="SAM" id="MobiDB-lite"/>
    </source>
</evidence>
<gene>
    <name evidence="2" type="ORF">CVT24_003555</name>
</gene>
<comment type="caution">
    <text evidence="2">The sequence shown here is derived from an EMBL/GenBank/DDBJ whole genome shotgun (WGS) entry which is preliminary data.</text>
</comment>
<organism evidence="2 3">
    <name type="scientific">Panaeolus cyanescens</name>
    <dbReference type="NCBI Taxonomy" id="181874"/>
    <lineage>
        <taxon>Eukaryota</taxon>
        <taxon>Fungi</taxon>
        <taxon>Dikarya</taxon>
        <taxon>Basidiomycota</taxon>
        <taxon>Agaricomycotina</taxon>
        <taxon>Agaricomycetes</taxon>
        <taxon>Agaricomycetidae</taxon>
        <taxon>Agaricales</taxon>
        <taxon>Agaricineae</taxon>
        <taxon>Galeropsidaceae</taxon>
        <taxon>Panaeolus</taxon>
    </lineage>
</organism>
<sequence length="254" mass="27616">MHSRLNMRVRIRRAHSISSGSALKSNPNRGAPLQLSLTEEAARRQSRRLAAAAHGGAGAQSTGMSPVSPTFGLVRAGMSPSDISSASSGDMSVNVGRKRMEDEFTVKGDDESDEYDREVDLEFDASVNSRTHCLRGVLPVEVNVQRSVHWWDFSDLCLNGTYLARLDFPIPPATTIPKWAYFDYYSKFSPGTFDVNIAKGLGRTNTSTPGPNSTISTPAQGTSAAVGQAELMVMTQWMKFGMFIVIAALVTCIY</sequence>
<accession>A0A409WN33</accession>
<feature type="compositionally biased region" description="Polar residues" evidence="1">
    <location>
        <begin position="16"/>
        <end position="28"/>
    </location>
</feature>
<keyword evidence="3" id="KW-1185">Reference proteome</keyword>
<dbReference type="AlphaFoldDB" id="A0A409WN33"/>
<evidence type="ECO:0000313" key="2">
    <source>
        <dbReference type="EMBL" id="PPQ79913.1"/>
    </source>
</evidence>
<name>A0A409WN33_9AGAR</name>
<dbReference type="EMBL" id="NHTK01005394">
    <property type="protein sequence ID" value="PPQ79913.1"/>
    <property type="molecule type" value="Genomic_DNA"/>
</dbReference>
<reference evidence="2 3" key="1">
    <citation type="journal article" date="2018" name="Evol. Lett.">
        <title>Horizontal gene cluster transfer increased hallucinogenic mushroom diversity.</title>
        <authorList>
            <person name="Reynolds H.T."/>
            <person name="Vijayakumar V."/>
            <person name="Gluck-Thaler E."/>
            <person name="Korotkin H.B."/>
            <person name="Matheny P.B."/>
            <person name="Slot J.C."/>
        </authorList>
    </citation>
    <scope>NUCLEOTIDE SEQUENCE [LARGE SCALE GENOMIC DNA]</scope>
    <source>
        <strain evidence="2 3">2629</strain>
    </source>
</reference>
<dbReference type="InParanoid" id="A0A409WN33"/>